<organism evidence="1 2">
    <name type="scientific">Nannocystis pusilla</name>
    <dbReference type="NCBI Taxonomy" id="889268"/>
    <lineage>
        <taxon>Bacteria</taxon>
        <taxon>Pseudomonadati</taxon>
        <taxon>Myxococcota</taxon>
        <taxon>Polyangia</taxon>
        <taxon>Nannocystales</taxon>
        <taxon>Nannocystaceae</taxon>
        <taxon>Nannocystis</taxon>
    </lineage>
</organism>
<sequence length="134" mass="15155">MTTATNQGRDQEVDAFFTILGHALVEGDSLTVATLYETPALLLADTGVQAIARREEVERFFAGSRARYTDRGVASTRADVEEREWLGERVVLVRVRWPYHDSYGREVGNERSTYALRRDDEGALRIRAVLAHNE</sequence>
<protein>
    <recommendedName>
        <fullName evidence="3">SnoaL-like domain-containing protein</fullName>
    </recommendedName>
</protein>
<evidence type="ECO:0008006" key="3">
    <source>
        <dbReference type="Google" id="ProtNLM"/>
    </source>
</evidence>
<dbReference type="Gene3D" id="3.10.450.50">
    <property type="match status" value="1"/>
</dbReference>
<evidence type="ECO:0000313" key="1">
    <source>
        <dbReference type="EMBL" id="MBZ5714143.1"/>
    </source>
</evidence>
<accession>A0ABS7U0U1</accession>
<dbReference type="RefSeq" id="WP_224195876.1">
    <property type="nucleotide sequence ID" value="NZ_JAIRAU010000047.1"/>
</dbReference>
<proteinExistence type="predicted"/>
<name>A0ABS7U0U1_9BACT</name>
<reference evidence="1" key="1">
    <citation type="submission" date="2021-08" db="EMBL/GenBank/DDBJ databases">
        <authorList>
            <person name="Stevens D.C."/>
        </authorList>
    </citation>
    <scope>NUCLEOTIDE SEQUENCE</scope>
    <source>
        <strain evidence="1">DSM 53165</strain>
    </source>
</reference>
<comment type="caution">
    <text evidence="1">The sequence shown here is derived from an EMBL/GenBank/DDBJ whole genome shotgun (WGS) entry which is preliminary data.</text>
</comment>
<gene>
    <name evidence="1" type="ORF">K7C98_33340</name>
</gene>
<evidence type="ECO:0000313" key="2">
    <source>
        <dbReference type="Proteomes" id="UP001139031"/>
    </source>
</evidence>
<dbReference type="Proteomes" id="UP001139031">
    <property type="component" value="Unassembled WGS sequence"/>
</dbReference>
<dbReference type="EMBL" id="JAIRAU010000047">
    <property type="protein sequence ID" value="MBZ5714143.1"/>
    <property type="molecule type" value="Genomic_DNA"/>
</dbReference>
<keyword evidence="2" id="KW-1185">Reference proteome</keyword>